<dbReference type="AlphaFoldDB" id="A0A0V0RAL6"/>
<dbReference type="Proteomes" id="UP000054630">
    <property type="component" value="Unassembled WGS sequence"/>
</dbReference>
<evidence type="ECO:0000313" key="2">
    <source>
        <dbReference type="Proteomes" id="UP000054630"/>
    </source>
</evidence>
<protein>
    <submittedName>
        <fullName evidence="1">Uncharacterized protein</fullName>
    </submittedName>
</protein>
<reference evidence="1 2" key="1">
    <citation type="submission" date="2015-01" db="EMBL/GenBank/DDBJ databases">
        <title>Evolution of Trichinella species and genotypes.</title>
        <authorList>
            <person name="Korhonen P.K."/>
            <person name="Edoardo P."/>
            <person name="Giuseppe L.R."/>
            <person name="Gasser R.B."/>
        </authorList>
    </citation>
    <scope>NUCLEOTIDE SEQUENCE [LARGE SCALE GENOMIC DNA]</scope>
    <source>
        <strain evidence="1">ISS37</strain>
    </source>
</reference>
<sequence length="41" mass="4671">LIFAGKQLEDEGVNPPFGAPSSRWYADLCEDPYREDHHPRG</sequence>
<proteinExistence type="predicted"/>
<dbReference type="EMBL" id="JYDL01002024">
    <property type="protein sequence ID" value="KRX11515.1"/>
    <property type="molecule type" value="Genomic_DNA"/>
</dbReference>
<gene>
    <name evidence="1" type="ORF">T07_7156</name>
</gene>
<organism evidence="1 2">
    <name type="scientific">Trichinella nelsoni</name>
    <dbReference type="NCBI Taxonomy" id="6336"/>
    <lineage>
        <taxon>Eukaryota</taxon>
        <taxon>Metazoa</taxon>
        <taxon>Ecdysozoa</taxon>
        <taxon>Nematoda</taxon>
        <taxon>Enoplea</taxon>
        <taxon>Dorylaimia</taxon>
        <taxon>Trichinellida</taxon>
        <taxon>Trichinellidae</taxon>
        <taxon>Trichinella</taxon>
    </lineage>
</organism>
<comment type="caution">
    <text evidence="1">The sequence shown here is derived from an EMBL/GenBank/DDBJ whole genome shotgun (WGS) entry which is preliminary data.</text>
</comment>
<name>A0A0V0RAL6_9BILA</name>
<evidence type="ECO:0000313" key="1">
    <source>
        <dbReference type="EMBL" id="KRX11515.1"/>
    </source>
</evidence>
<keyword evidence="2" id="KW-1185">Reference proteome</keyword>
<feature type="non-terminal residue" evidence="1">
    <location>
        <position position="1"/>
    </location>
</feature>
<accession>A0A0V0RAL6</accession>